<sequence>HRHLSCREVYNMSLNRILMKGNGSVVEGDGEFIMTMGQQGAQYGYSRYNATIGEVEGSVKHEGKTVTLVMICYYSGWFDFAFSVEGVTSGKYNVTAKVTSVETNESVRVDFSNMQYQSYVPGFYEYTNKGISGFANMFTAKNVGKKYRVEIIFN</sequence>
<dbReference type="AlphaFoldDB" id="A0AA43RJC2"/>
<dbReference type="Proteomes" id="UP001168575">
    <property type="component" value="Unassembled WGS sequence"/>
</dbReference>
<keyword evidence="2" id="KW-1185">Reference proteome</keyword>
<accession>A0AA43RJC2</accession>
<feature type="non-terminal residue" evidence="1">
    <location>
        <position position="1"/>
    </location>
</feature>
<name>A0AA43RJC2_9ACTN</name>
<dbReference type="EMBL" id="JAUMVS010000063">
    <property type="protein sequence ID" value="MDO4841906.1"/>
    <property type="molecule type" value="Genomic_DNA"/>
</dbReference>
<proteinExistence type="predicted"/>
<evidence type="ECO:0000313" key="1">
    <source>
        <dbReference type="EMBL" id="MDO4841906.1"/>
    </source>
</evidence>
<gene>
    <name evidence="1" type="ORF">Q3982_04435</name>
</gene>
<comment type="caution">
    <text evidence="1">The sequence shown here is derived from an EMBL/GenBank/DDBJ whole genome shotgun (WGS) entry which is preliminary data.</text>
</comment>
<organism evidence="1 2">
    <name type="scientific">Phoenicibacter congonensis</name>
    <dbReference type="NCBI Taxonomy" id="1944646"/>
    <lineage>
        <taxon>Bacteria</taxon>
        <taxon>Bacillati</taxon>
        <taxon>Actinomycetota</taxon>
        <taxon>Coriobacteriia</taxon>
        <taxon>Eggerthellales</taxon>
        <taxon>Eggerthellaceae</taxon>
        <taxon>Phoenicibacter</taxon>
    </lineage>
</organism>
<reference evidence="1" key="1">
    <citation type="submission" date="2023-07" db="EMBL/GenBank/DDBJ databases">
        <title>Between Cages and Wild: Unraveling the Impact of Captivity on Animal Microbiomes and Antimicrobial Resistance.</title>
        <authorList>
            <person name="Schmartz G.P."/>
            <person name="Rehner J."/>
            <person name="Schuff M.J."/>
            <person name="Becker S.L."/>
            <person name="Kravczyk M."/>
            <person name="Gurevich A."/>
            <person name="Francke R."/>
            <person name="Mueller R."/>
            <person name="Keller V."/>
            <person name="Keller A."/>
        </authorList>
    </citation>
    <scope>NUCLEOTIDE SEQUENCE</scope>
    <source>
        <strain evidence="1">S12M_St_49</strain>
    </source>
</reference>
<protein>
    <submittedName>
        <fullName evidence="1">Uncharacterized protein</fullName>
    </submittedName>
</protein>
<evidence type="ECO:0000313" key="2">
    <source>
        <dbReference type="Proteomes" id="UP001168575"/>
    </source>
</evidence>